<dbReference type="Gene3D" id="2.40.10.220">
    <property type="entry name" value="predicted glycosyltransferase like domains"/>
    <property type="match status" value="1"/>
</dbReference>
<dbReference type="EMBL" id="CP071091">
    <property type="protein sequence ID" value="QSQ11156.1"/>
    <property type="molecule type" value="Genomic_DNA"/>
</dbReference>
<reference evidence="2 3" key="1">
    <citation type="submission" date="2021-02" db="EMBL/GenBank/DDBJ databases">
        <title>De Novo genome assembly of isolated myxobacteria.</title>
        <authorList>
            <person name="Stevens D.C."/>
        </authorList>
    </citation>
    <scope>NUCLEOTIDE SEQUENCE [LARGE SCALE GENOMIC DNA]</scope>
    <source>
        <strain evidence="2 3">SCHIC003</strain>
    </source>
</reference>
<evidence type="ECO:0000259" key="1">
    <source>
        <dbReference type="Pfam" id="PF07238"/>
    </source>
</evidence>
<protein>
    <submittedName>
        <fullName evidence="2">PilZ domain-containing protein</fullName>
    </submittedName>
</protein>
<name>A0ABX7MXN3_9BACT</name>
<dbReference type="SUPFAM" id="SSF141371">
    <property type="entry name" value="PilZ domain-like"/>
    <property type="match status" value="1"/>
</dbReference>
<evidence type="ECO:0000313" key="3">
    <source>
        <dbReference type="Proteomes" id="UP000663090"/>
    </source>
</evidence>
<evidence type="ECO:0000313" key="2">
    <source>
        <dbReference type="EMBL" id="QSQ11156.1"/>
    </source>
</evidence>
<feature type="domain" description="PilZ" evidence="1">
    <location>
        <begin position="20"/>
        <end position="119"/>
    </location>
</feature>
<accession>A0ABX7MXN3</accession>
<gene>
    <name evidence="2" type="ORF">JY572_22320</name>
</gene>
<dbReference type="InterPro" id="IPR009875">
    <property type="entry name" value="PilZ_domain"/>
</dbReference>
<sequence>MGGTPMMNPVSLDSSSVADDRRLFPRLQAPLYARPARLKFGDKQRVLDASLGGVRIYSDELYSEGSQLEVDLYPGDGSTLECRARVAWLRKLPKDAVARYEVGLAFMDVSPETLERLKSVLVAED</sequence>
<dbReference type="Pfam" id="PF07238">
    <property type="entry name" value="PilZ"/>
    <property type="match status" value="1"/>
</dbReference>
<organism evidence="2 3">
    <name type="scientific">Myxococcus landrumensis</name>
    <dbReference type="NCBI Taxonomy" id="2813577"/>
    <lineage>
        <taxon>Bacteria</taxon>
        <taxon>Pseudomonadati</taxon>
        <taxon>Myxococcota</taxon>
        <taxon>Myxococcia</taxon>
        <taxon>Myxococcales</taxon>
        <taxon>Cystobacterineae</taxon>
        <taxon>Myxococcaceae</taxon>
        <taxon>Myxococcus</taxon>
    </lineage>
</organism>
<keyword evidence="3" id="KW-1185">Reference proteome</keyword>
<proteinExistence type="predicted"/>
<dbReference type="Proteomes" id="UP000663090">
    <property type="component" value="Chromosome"/>
</dbReference>